<dbReference type="AlphaFoldDB" id="A0A6S7FVW1"/>
<protein>
    <submittedName>
        <fullName evidence="1">Uncharacterized protein</fullName>
    </submittedName>
</protein>
<proteinExistence type="predicted"/>
<name>A0A6S7FVW1_PARCT</name>
<accession>A0A6S7FVW1</accession>
<sequence>MAFKYHDEAAARLYDKNCTTILKDGSKCQQLHCKHAQDAGVCEAGDDEEQFNDRFCSACRMDIYWYLREKTEEMHLEKVTKAQTESKDYFIATGYHSSAGWQYEHVTTRKLFDDPEAPDTEEIIASVGARWVEREKNKKPGEKIQTTLTNFFPMK</sequence>
<reference evidence="1" key="1">
    <citation type="submission" date="2020-04" db="EMBL/GenBank/DDBJ databases">
        <authorList>
            <person name="Alioto T."/>
            <person name="Alioto T."/>
            <person name="Gomez Garrido J."/>
        </authorList>
    </citation>
    <scope>NUCLEOTIDE SEQUENCE</scope>
    <source>
        <strain evidence="1">A484AB</strain>
    </source>
</reference>
<comment type="caution">
    <text evidence="1">The sequence shown here is derived from an EMBL/GenBank/DDBJ whole genome shotgun (WGS) entry which is preliminary data.</text>
</comment>
<organism evidence="1 2">
    <name type="scientific">Paramuricea clavata</name>
    <name type="common">Red gorgonian</name>
    <name type="synonym">Violescent sea-whip</name>
    <dbReference type="NCBI Taxonomy" id="317549"/>
    <lineage>
        <taxon>Eukaryota</taxon>
        <taxon>Metazoa</taxon>
        <taxon>Cnidaria</taxon>
        <taxon>Anthozoa</taxon>
        <taxon>Octocorallia</taxon>
        <taxon>Malacalcyonacea</taxon>
        <taxon>Plexauridae</taxon>
        <taxon>Paramuricea</taxon>
    </lineage>
</organism>
<evidence type="ECO:0000313" key="1">
    <source>
        <dbReference type="EMBL" id="CAB3980429.1"/>
    </source>
</evidence>
<dbReference type="Proteomes" id="UP001152795">
    <property type="component" value="Unassembled WGS sequence"/>
</dbReference>
<evidence type="ECO:0000313" key="2">
    <source>
        <dbReference type="Proteomes" id="UP001152795"/>
    </source>
</evidence>
<keyword evidence="2" id="KW-1185">Reference proteome</keyword>
<gene>
    <name evidence="1" type="ORF">PACLA_8A030160</name>
</gene>
<dbReference type="EMBL" id="CACRXK020000289">
    <property type="protein sequence ID" value="CAB3980429.1"/>
    <property type="molecule type" value="Genomic_DNA"/>
</dbReference>